<dbReference type="EMBL" id="CP031078">
    <property type="protein sequence ID" value="AYF01558.1"/>
    <property type="molecule type" value="Genomic_DNA"/>
</dbReference>
<gene>
    <name evidence="1" type="ORF">PY32053_01941</name>
</gene>
<dbReference type="RefSeq" id="WP_120441965.1">
    <property type="nucleotide sequence ID" value="NZ_CP031078.1"/>
</dbReference>
<reference evidence="2" key="1">
    <citation type="submission" date="2018-07" db="EMBL/GenBank/DDBJ databases">
        <title>Genome Structure of the Opportunistic Pathogen Paracoccus yeei (Alphaproteobacteria) and Identification of Putative Virulence Factors.</title>
        <authorList>
            <person name="Lasek R."/>
            <person name="Szuplewska M."/>
            <person name="Mitura M."/>
            <person name="Decewicz P."/>
            <person name="Chmielowska C."/>
            <person name="Pawlot A."/>
            <person name="Sentkowska D."/>
            <person name="Czarnecki J."/>
            <person name="Bartosik D."/>
        </authorList>
    </citation>
    <scope>NUCLEOTIDE SEQUENCE [LARGE SCALE GENOMIC DNA]</scope>
    <source>
        <strain evidence="2">CCUG 32053</strain>
    </source>
</reference>
<accession>A0A386UMK9</accession>
<dbReference type="AlphaFoldDB" id="A0A386UMK9"/>
<evidence type="ECO:0000313" key="1">
    <source>
        <dbReference type="EMBL" id="AYF01558.1"/>
    </source>
</evidence>
<organism evidence="1 2">
    <name type="scientific">Paracoccus yeei</name>
    <dbReference type="NCBI Taxonomy" id="147645"/>
    <lineage>
        <taxon>Bacteria</taxon>
        <taxon>Pseudomonadati</taxon>
        <taxon>Pseudomonadota</taxon>
        <taxon>Alphaproteobacteria</taxon>
        <taxon>Rhodobacterales</taxon>
        <taxon>Paracoccaceae</taxon>
        <taxon>Paracoccus</taxon>
    </lineage>
</organism>
<sequence>MPNVKIYIDQACYDAVRPAVSDLLLDLRTMLCDLLEVAPSACQFAVLPVLGLPDQPQINVELHLMPRPSRTRDRLEQVAAGMRDSLSRASCLTVAVRIAQLDAATYVALK</sequence>
<evidence type="ECO:0000313" key="2">
    <source>
        <dbReference type="Proteomes" id="UP000272010"/>
    </source>
</evidence>
<dbReference type="Proteomes" id="UP000272010">
    <property type="component" value="Chromosome"/>
</dbReference>
<proteinExistence type="predicted"/>
<evidence type="ECO:0008006" key="3">
    <source>
        <dbReference type="Google" id="ProtNLM"/>
    </source>
</evidence>
<protein>
    <recommendedName>
        <fullName evidence="3">5-carboxymethyl-2-hydroxymuconate isomerase</fullName>
    </recommendedName>
</protein>
<name>A0A386UMK9_9RHOB</name>